<feature type="transmembrane region" description="Helical" evidence="6">
    <location>
        <begin position="111"/>
        <end position="132"/>
    </location>
</feature>
<dbReference type="PANTHER" id="PTHR23513">
    <property type="entry name" value="INTEGRAL MEMBRANE EFFLUX PROTEIN-RELATED"/>
    <property type="match status" value="1"/>
</dbReference>
<feature type="transmembrane region" description="Helical" evidence="6">
    <location>
        <begin position="257"/>
        <end position="278"/>
    </location>
</feature>
<evidence type="ECO:0000313" key="7">
    <source>
        <dbReference type="EMBL" id="MDR7364126.1"/>
    </source>
</evidence>
<evidence type="ECO:0000256" key="4">
    <source>
        <dbReference type="ARBA" id="ARBA00022989"/>
    </source>
</evidence>
<gene>
    <name evidence="7" type="ORF">J2S63_003679</name>
</gene>
<feature type="transmembrane region" description="Helical" evidence="6">
    <location>
        <begin position="222"/>
        <end position="245"/>
    </location>
</feature>
<feature type="transmembrane region" description="Helical" evidence="6">
    <location>
        <begin position="285"/>
        <end position="302"/>
    </location>
</feature>
<dbReference type="InterPro" id="IPR011701">
    <property type="entry name" value="MFS"/>
</dbReference>
<feature type="transmembrane region" description="Helical" evidence="6">
    <location>
        <begin position="85"/>
        <end position="105"/>
    </location>
</feature>
<proteinExistence type="predicted"/>
<comment type="subcellular location">
    <subcellularLocation>
        <location evidence="1">Cell membrane</location>
        <topology evidence="1">Multi-pass membrane protein</topology>
    </subcellularLocation>
</comment>
<keyword evidence="4 6" id="KW-1133">Transmembrane helix</keyword>
<evidence type="ECO:0000256" key="3">
    <source>
        <dbReference type="ARBA" id="ARBA00022692"/>
    </source>
</evidence>
<name>A0ABU2C0F8_9ACTN</name>
<dbReference type="RefSeq" id="WP_310305382.1">
    <property type="nucleotide sequence ID" value="NZ_BAAAPS010000005.1"/>
</dbReference>
<dbReference type="Pfam" id="PF07690">
    <property type="entry name" value="MFS_1"/>
    <property type="match status" value="1"/>
</dbReference>
<dbReference type="EMBL" id="JAVDYG010000001">
    <property type="protein sequence ID" value="MDR7364126.1"/>
    <property type="molecule type" value="Genomic_DNA"/>
</dbReference>
<feature type="transmembrane region" description="Helical" evidence="6">
    <location>
        <begin position="371"/>
        <end position="393"/>
    </location>
</feature>
<evidence type="ECO:0000256" key="5">
    <source>
        <dbReference type="ARBA" id="ARBA00023136"/>
    </source>
</evidence>
<dbReference type="Gene3D" id="1.20.1250.20">
    <property type="entry name" value="MFS general substrate transporter like domains"/>
    <property type="match status" value="1"/>
</dbReference>
<organism evidence="7 8">
    <name type="scientific">Nocardioides marmoribigeumensis</name>
    <dbReference type="NCBI Taxonomy" id="433649"/>
    <lineage>
        <taxon>Bacteria</taxon>
        <taxon>Bacillati</taxon>
        <taxon>Actinomycetota</taxon>
        <taxon>Actinomycetes</taxon>
        <taxon>Propionibacteriales</taxon>
        <taxon>Nocardioidaceae</taxon>
        <taxon>Nocardioides</taxon>
    </lineage>
</organism>
<accession>A0ABU2C0F8</accession>
<feature type="transmembrane region" description="Helical" evidence="6">
    <location>
        <begin position="308"/>
        <end position="326"/>
    </location>
</feature>
<evidence type="ECO:0000256" key="2">
    <source>
        <dbReference type="ARBA" id="ARBA00022475"/>
    </source>
</evidence>
<reference evidence="7 8" key="1">
    <citation type="submission" date="2023-07" db="EMBL/GenBank/DDBJ databases">
        <title>Sequencing the genomes of 1000 actinobacteria strains.</title>
        <authorList>
            <person name="Klenk H.-P."/>
        </authorList>
    </citation>
    <scope>NUCLEOTIDE SEQUENCE [LARGE SCALE GENOMIC DNA]</scope>
    <source>
        <strain evidence="7 8">DSM 19426</strain>
    </source>
</reference>
<dbReference type="Proteomes" id="UP001183648">
    <property type="component" value="Unassembled WGS sequence"/>
</dbReference>
<sequence length="414" mass="43195">MRLPDSFGLLRQRDFGWFFASRTVNLLGLSMANVALAFAVLDLDGGSASELGVVLAAHTVPMVLFLLVGGVVADRWPRTLVMQGGNLVSAASQGVLAALVVAGRADVTSMVVLSAVHGLASAVSFPAMAGLLPQLVERRELQRANVLLSVSRGALTVVGPSIAALLVVAAGPGWALAVDALCWALSAGALLGVRVPRAERPADPPSALADLREGWDLFRSTTWLWVVVAGFSVLNALQSGAWLTLGPAQAKRTFGEQGWGLVLSAESVGLLLMTAIMLRVRLDRPLRWGVAGIALAGVPLVLLGSAPVLWLVVAAAVLAGMGFEIFNLGWNLAMQEHVEEHQLSRAYSYDALGSYVAMPVGQLALGPLGEALGYGPVLVGAGMLWVAACGLVLTSRPVRDLARAPVAEDALSDR</sequence>
<evidence type="ECO:0000256" key="6">
    <source>
        <dbReference type="SAM" id="Phobius"/>
    </source>
</evidence>
<dbReference type="InterPro" id="IPR036259">
    <property type="entry name" value="MFS_trans_sf"/>
</dbReference>
<dbReference type="PANTHER" id="PTHR23513:SF11">
    <property type="entry name" value="STAPHYLOFERRIN A TRANSPORTER"/>
    <property type="match status" value="1"/>
</dbReference>
<dbReference type="CDD" id="cd06173">
    <property type="entry name" value="MFS_MefA_like"/>
    <property type="match status" value="1"/>
</dbReference>
<comment type="caution">
    <text evidence="7">The sequence shown here is derived from an EMBL/GenBank/DDBJ whole genome shotgun (WGS) entry which is preliminary data.</text>
</comment>
<dbReference type="SUPFAM" id="SSF103473">
    <property type="entry name" value="MFS general substrate transporter"/>
    <property type="match status" value="1"/>
</dbReference>
<evidence type="ECO:0000256" key="1">
    <source>
        <dbReference type="ARBA" id="ARBA00004651"/>
    </source>
</evidence>
<keyword evidence="5 6" id="KW-0472">Membrane</keyword>
<feature type="transmembrane region" description="Helical" evidence="6">
    <location>
        <begin position="53"/>
        <end position="73"/>
    </location>
</feature>
<feature type="transmembrane region" description="Helical" evidence="6">
    <location>
        <begin position="144"/>
        <end position="168"/>
    </location>
</feature>
<keyword evidence="2" id="KW-1003">Cell membrane</keyword>
<keyword evidence="3 6" id="KW-0812">Transmembrane</keyword>
<evidence type="ECO:0000313" key="8">
    <source>
        <dbReference type="Proteomes" id="UP001183648"/>
    </source>
</evidence>
<feature type="transmembrane region" description="Helical" evidence="6">
    <location>
        <begin position="20"/>
        <end position="41"/>
    </location>
</feature>
<protein>
    <submittedName>
        <fullName evidence="7">MFS family permease</fullName>
    </submittedName>
</protein>
<keyword evidence="8" id="KW-1185">Reference proteome</keyword>